<dbReference type="EMBL" id="JBHSWB010000002">
    <property type="protein sequence ID" value="MFC6662608.1"/>
    <property type="molecule type" value="Genomic_DNA"/>
</dbReference>
<evidence type="ECO:0000259" key="2">
    <source>
        <dbReference type="Pfam" id="PF09250"/>
    </source>
</evidence>
<reference evidence="4" key="1">
    <citation type="journal article" date="2019" name="Int. J. Syst. Evol. Microbiol.">
        <title>The Global Catalogue of Microorganisms (GCM) 10K type strain sequencing project: providing services to taxonomists for standard genome sequencing and annotation.</title>
        <authorList>
            <consortium name="The Broad Institute Genomics Platform"/>
            <consortium name="The Broad Institute Genome Sequencing Center for Infectious Disease"/>
            <person name="Wu L."/>
            <person name="Ma J."/>
        </authorList>
    </citation>
    <scope>NUCLEOTIDE SEQUENCE [LARGE SCALE GENOMIC DNA]</scope>
    <source>
        <strain evidence="4">CCUG 63830</strain>
    </source>
</reference>
<sequence length="313" mass="34526">MVTGQVSGMVVIDVDKGEGVDRFGQWGLHERAHVRTPSGGLHWYLKHPGWPVKTVQSQTNHRLESIRGIDVRGDGGYVVIPPTCFGKAGYQALRDHHDLDDAAWLPQDVQDLLGLRCPPMPQPTAPLSPQRSNSHPQWKAKDGTTLERELLFLALELAHSEGRRNETGFWLACQLRDNRFSQIDAELVMRDYAQQVPGTNSKGEAEAYTFEEAQHSLEQAYSRAARAPWRAPAATLLGRLEEAWPSLGPLARLEAARCVVGARGPVRAEGVSLLRKLGFDGLEDVMMQLEAEVRSGVAVPGSTALHKLLRAQV</sequence>
<keyword evidence="4" id="KW-1185">Reference proteome</keyword>
<feature type="domain" description="DNA primase/polymerase bifunctional N-terminal" evidence="2">
    <location>
        <begin position="2"/>
        <end position="104"/>
    </location>
</feature>
<evidence type="ECO:0000313" key="3">
    <source>
        <dbReference type="EMBL" id="MFC6662608.1"/>
    </source>
</evidence>
<feature type="region of interest" description="Disordered" evidence="1">
    <location>
        <begin position="121"/>
        <end position="140"/>
    </location>
</feature>
<dbReference type="Proteomes" id="UP001596317">
    <property type="component" value="Unassembled WGS sequence"/>
</dbReference>
<dbReference type="SUPFAM" id="SSF56747">
    <property type="entry name" value="Prim-pol domain"/>
    <property type="match status" value="1"/>
</dbReference>
<comment type="caution">
    <text evidence="3">The sequence shown here is derived from an EMBL/GenBank/DDBJ whole genome shotgun (WGS) entry which is preliminary data.</text>
</comment>
<gene>
    <name evidence="3" type="ORF">ACFP90_21360</name>
</gene>
<dbReference type="Pfam" id="PF09250">
    <property type="entry name" value="Prim-Pol"/>
    <property type="match status" value="1"/>
</dbReference>
<feature type="compositionally biased region" description="Polar residues" evidence="1">
    <location>
        <begin position="127"/>
        <end position="136"/>
    </location>
</feature>
<proteinExistence type="predicted"/>
<name>A0ABW1ZPU1_9DEIO</name>
<protein>
    <submittedName>
        <fullName evidence="3">Bifunctional DNA primase/polymerase</fullName>
    </submittedName>
</protein>
<evidence type="ECO:0000256" key="1">
    <source>
        <dbReference type="SAM" id="MobiDB-lite"/>
    </source>
</evidence>
<dbReference type="CDD" id="cd04859">
    <property type="entry name" value="Prim_Pol"/>
    <property type="match status" value="1"/>
</dbReference>
<evidence type="ECO:0000313" key="4">
    <source>
        <dbReference type="Proteomes" id="UP001596317"/>
    </source>
</evidence>
<accession>A0ABW1ZPU1</accession>
<organism evidence="3 4">
    <name type="scientific">Deinococcus multiflagellatus</name>
    <dbReference type="NCBI Taxonomy" id="1656887"/>
    <lineage>
        <taxon>Bacteria</taxon>
        <taxon>Thermotogati</taxon>
        <taxon>Deinococcota</taxon>
        <taxon>Deinococci</taxon>
        <taxon>Deinococcales</taxon>
        <taxon>Deinococcaceae</taxon>
        <taxon>Deinococcus</taxon>
    </lineage>
</organism>
<dbReference type="RefSeq" id="WP_380059082.1">
    <property type="nucleotide sequence ID" value="NZ_JBHSWB010000002.1"/>
</dbReference>
<dbReference type="InterPro" id="IPR015330">
    <property type="entry name" value="DNA_primase/pol_bifunc_N"/>
</dbReference>